<accession>A0A816HSQ6</accession>
<sequence length="120" mass="13431">MLAVNWSSTQLKELDLASTELSEKALLTLFAAMPKFMYLAVPFCDGFTDKVLKVLVDHGKLNGCRALDFSNTVNLSAEAMHRLLTTLPNITQHLEALSYTGNGAITEQFWIDTIRFIHKL</sequence>
<evidence type="ECO:0000313" key="1">
    <source>
        <dbReference type="EMBL" id="CAF1690642.1"/>
    </source>
</evidence>
<dbReference type="EMBL" id="CAJNOR010020568">
    <property type="protein sequence ID" value="CAF1690642.1"/>
    <property type="molecule type" value="Genomic_DNA"/>
</dbReference>
<feature type="non-terminal residue" evidence="1">
    <location>
        <position position="120"/>
    </location>
</feature>
<name>A0A816HSQ6_ADIRI</name>
<reference evidence="1" key="1">
    <citation type="submission" date="2021-02" db="EMBL/GenBank/DDBJ databases">
        <authorList>
            <person name="Nowell W R."/>
        </authorList>
    </citation>
    <scope>NUCLEOTIDE SEQUENCE</scope>
</reference>
<dbReference type="InterPro" id="IPR032675">
    <property type="entry name" value="LRR_dom_sf"/>
</dbReference>
<dbReference type="Proteomes" id="UP000663828">
    <property type="component" value="Unassembled WGS sequence"/>
</dbReference>
<comment type="caution">
    <text evidence="1">The sequence shown here is derived from an EMBL/GenBank/DDBJ whole genome shotgun (WGS) entry which is preliminary data.</text>
</comment>
<protein>
    <submittedName>
        <fullName evidence="1">Uncharacterized protein</fullName>
    </submittedName>
</protein>
<keyword evidence="2" id="KW-1185">Reference proteome</keyword>
<organism evidence="1 2">
    <name type="scientific">Adineta ricciae</name>
    <name type="common">Rotifer</name>
    <dbReference type="NCBI Taxonomy" id="249248"/>
    <lineage>
        <taxon>Eukaryota</taxon>
        <taxon>Metazoa</taxon>
        <taxon>Spiralia</taxon>
        <taxon>Gnathifera</taxon>
        <taxon>Rotifera</taxon>
        <taxon>Eurotatoria</taxon>
        <taxon>Bdelloidea</taxon>
        <taxon>Adinetida</taxon>
        <taxon>Adinetidae</taxon>
        <taxon>Adineta</taxon>
    </lineage>
</organism>
<proteinExistence type="predicted"/>
<dbReference type="Gene3D" id="3.80.10.10">
    <property type="entry name" value="Ribonuclease Inhibitor"/>
    <property type="match status" value="1"/>
</dbReference>
<gene>
    <name evidence="1" type="ORF">XAT740_LOCUS63828</name>
</gene>
<feature type="non-terminal residue" evidence="1">
    <location>
        <position position="1"/>
    </location>
</feature>
<dbReference type="SUPFAM" id="SSF52047">
    <property type="entry name" value="RNI-like"/>
    <property type="match status" value="1"/>
</dbReference>
<evidence type="ECO:0000313" key="2">
    <source>
        <dbReference type="Proteomes" id="UP000663828"/>
    </source>
</evidence>
<dbReference type="AlphaFoldDB" id="A0A816HSQ6"/>